<dbReference type="PANTHER" id="PTHR23026:SF123">
    <property type="entry name" value="NAD(P)H NITROREDUCTASE RV3131-RELATED"/>
    <property type="match status" value="1"/>
</dbReference>
<reference evidence="2 3" key="1">
    <citation type="submission" date="2020-04" db="EMBL/GenBank/DDBJ databases">
        <title>MicrobeNet Type strains.</title>
        <authorList>
            <person name="Nicholson A.C."/>
        </authorList>
    </citation>
    <scope>NUCLEOTIDE SEQUENCE [LARGE SCALE GENOMIC DNA]</scope>
    <source>
        <strain evidence="2 3">DSM 45078</strain>
    </source>
</reference>
<organism evidence="2 3">
    <name type="scientific">Nocardia speluncae</name>
    <dbReference type="NCBI Taxonomy" id="419477"/>
    <lineage>
        <taxon>Bacteria</taxon>
        <taxon>Bacillati</taxon>
        <taxon>Actinomycetota</taxon>
        <taxon>Actinomycetes</taxon>
        <taxon>Mycobacteriales</taxon>
        <taxon>Nocardiaceae</taxon>
        <taxon>Nocardia</taxon>
    </lineage>
</organism>
<dbReference type="GO" id="GO:0016491">
    <property type="term" value="F:oxidoreductase activity"/>
    <property type="evidence" value="ECO:0007669"/>
    <property type="project" value="InterPro"/>
</dbReference>
<protein>
    <submittedName>
        <fullName evidence="2">NAD(P)H nitroreductase</fullName>
    </submittedName>
</protein>
<dbReference type="InterPro" id="IPR050627">
    <property type="entry name" value="Nitroreductase/BluB"/>
</dbReference>
<dbReference type="InterPro" id="IPR000415">
    <property type="entry name" value="Nitroreductase-like"/>
</dbReference>
<dbReference type="RefSeq" id="WP_068049859.1">
    <property type="nucleotide sequence ID" value="NZ_JAAXOO010000001.1"/>
</dbReference>
<proteinExistence type="predicted"/>
<evidence type="ECO:0000256" key="1">
    <source>
        <dbReference type="SAM" id="MobiDB-lite"/>
    </source>
</evidence>
<dbReference type="NCBIfam" id="NF047509">
    <property type="entry name" value="Rv3131_FMN_oxido"/>
    <property type="match status" value="1"/>
</dbReference>
<evidence type="ECO:0000313" key="2">
    <source>
        <dbReference type="EMBL" id="NKY31505.1"/>
    </source>
</evidence>
<dbReference type="Gene3D" id="3.40.109.10">
    <property type="entry name" value="NADH Oxidase"/>
    <property type="match status" value="1"/>
</dbReference>
<keyword evidence="3" id="KW-1185">Reference proteome</keyword>
<dbReference type="SUPFAM" id="SSF55469">
    <property type="entry name" value="FMN-dependent nitroreductase-like"/>
    <property type="match status" value="1"/>
</dbReference>
<name>A0A846X7R6_9NOCA</name>
<dbReference type="EMBL" id="JAAXOO010000001">
    <property type="protein sequence ID" value="NKY31505.1"/>
    <property type="molecule type" value="Genomic_DNA"/>
</dbReference>
<dbReference type="PANTHER" id="PTHR23026">
    <property type="entry name" value="NADPH NITROREDUCTASE"/>
    <property type="match status" value="1"/>
</dbReference>
<gene>
    <name evidence="2" type="ORF">HGA13_00240</name>
</gene>
<dbReference type="Proteomes" id="UP000565715">
    <property type="component" value="Unassembled WGS sequence"/>
</dbReference>
<feature type="region of interest" description="Disordered" evidence="1">
    <location>
        <begin position="302"/>
        <end position="330"/>
    </location>
</feature>
<sequence>MSAGPSGSTIADAVRLAARAPSLHNSQPWRWQSDGEVLRLFAVPERMLTTTDPGGRQMLISCGATLDHLRAAMAAAGWRPSVARFPDPNNRTHLADITFERSPMVTDADRARAEAIDRRYTDRLPFGPPPGWPEFEPVLRSAIDSADTTVEIVPAESHPALADATRLTGARRRYDSNYHAELHWWTGHVIGGTGVPKTSLVSPREHEQVDIGRRFPTASPDTGNPGEDSSDHAVVLVVSTAGDSPAEHVRSGETLSVVLLESTLAGYATCPLTHLTELPDSRRAVRQLIDSHQLPQILVRVGAPPHRDRPPESTPRLPLTEILSDARSGD</sequence>
<evidence type="ECO:0000313" key="3">
    <source>
        <dbReference type="Proteomes" id="UP000565715"/>
    </source>
</evidence>
<comment type="caution">
    <text evidence="2">The sequence shown here is derived from an EMBL/GenBank/DDBJ whole genome shotgun (WGS) entry which is preliminary data.</text>
</comment>
<dbReference type="AlphaFoldDB" id="A0A846X7R6"/>
<accession>A0A846X7R6</accession>